<name>K1PWM8_MAGGI</name>
<reference evidence="2" key="1">
    <citation type="journal article" date="2012" name="Nature">
        <title>The oyster genome reveals stress adaptation and complexity of shell formation.</title>
        <authorList>
            <person name="Zhang G."/>
            <person name="Fang X."/>
            <person name="Guo X."/>
            <person name="Li L."/>
            <person name="Luo R."/>
            <person name="Xu F."/>
            <person name="Yang P."/>
            <person name="Zhang L."/>
            <person name="Wang X."/>
            <person name="Qi H."/>
            <person name="Xiong Z."/>
            <person name="Que H."/>
            <person name="Xie Y."/>
            <person name="Holland P.W."/>
            <person name="Paps J."/>
            <person name="Zhu Y."/>
            <person name="Wu F."/>
            <person name="Chen Y."/>
            <person name="Wang J."/>
            <person name="Peng C."/>
            <person name="Meng J."/>
            <person name="Yang L."/>
            <person name="Liu J."/>
            <person name="Wen B."/>
            <person name="Zhang N."/>
            <person name="Huang Z."/>
            <person name="Zhu Q."/>
            <person name="Feng Y."/>
            <person name="Mount A."/>
            <person name="Hedgecock D."/>
            <person name="Xu Z."/>
            <person name="Liu Y."/>
            <person name="Domazet-Loso T."/>
            <person name="Du Y."/>
            <person name="Sun X."/>
            <person name="Zhang S."/>
            <person name="Liu B."/>
            <person name="Cheng P."/>
            <person name="Jiang X."/>
            <person name="Li J."/>
            <person name="Fan D."/>
            <person name="Wang W."/>
            <person name="Fu W."/>
            <person name="Wang T."/>
            <person name="Wang B."/>
            <person name="Zhang J."/>
            <person name="Peng Z."/>
            <person name="Li Y."/>
            <person name="Li N."/>
            <person name="Wang J."/>
            <person name="Chen M."/>
            <person name="He Y."/>
            <person name="Tan F."/>
            <person name="Song X."/>
            <person name="Zheng Q."/>
            <person name="Huang R."/>
            <person name="Yang H."/>
            <person name="Du X."/>
            <person name="Chen L."/>
            <person name="Yang M."/>
            <person name="Gaffney P.M."/>
            <person name="Wang S."/>
            <person name="Luo L."/>
            <person name="She Z."/>
            <person name="Ming Y."/>
            <person name="Huang W."/>
            <person name="Zhang S."/>
            <person name="Huang B."/>
            <person name="Zhang Y."/>
            <person name="Qu T."/>
            <person name="Ni P."/>
            <person name="Miao G."/>
            <person name="Wang J."/>
            <person name="Wang Q."/>
            <person name="Steinberg C.E."/>
            <person name="Wang H."/>
            <person name="Li N."/>
            <person name="Qian L."/>
            <person name="Zhang G."/>
            <person name="Li Y."/>
            <person name="Yang H."/>
            <person name="Liu X."/>
            <person name="Wang J."/>
            <person name="Yin Y."/>
            <person name="Wang J."/>
        </authorList>
    </citation>
    <scope>NUCLEOTIDE SEQUENCE [LARGE SCALE GENOMIC DNA]</scope>
    <source>
        <strain evidence="2">05x7-T-G4-1.051#20</strain>
    </source>
</reference>
<evidence type="ECO:0000313" key="2">
    <source>
        <dbReference type="EMBL" id="EKC23429.1"/>
    </source>
</evidence>
<proteinExistence type="predicted"/>
<organism evidence="2">
    <name type="scientific">Magallana gigas</name>
    <name type="common">Pacific oyster</name>
    <name type="synonym">Crassostrea gigas</name>
    <dbReference type="NCBI Taxonomy" id="29159"/>
    <lineage>
        <taxon>Eukaryota</taxon>
        <taxon>Metazoa</taxon>
        <taxon>Spiralia</taxon>
        <taxon>Lophotrochozoa</taxon>
        <taxon>Mollusca</taxon>
        <taxon>Bivalvia</taxon>
        <taxon>Autobranchia</taxon>
        <taxon>Pteriomorphia</taxon>
        <taxon>Ostreida</taxon>
        <taxon>Ostreoidea</taxon>
        <taxon>Ostreidae</taxon>
        <taxon>Magallana</taxon>
    </lineage>
</organism>
<accession>K1PWM8</accession>
<dbReference type="AlphaFoldDB" id="K1PWM8"/>
<feature type="domain" description="CEMIP" evidence="1">
    <location>
        <begin position="35"/>
        <end position="154"/>
    </location>
</feature>
<sequence>MSVYRTDGALPKRSVLEKEFIAILGESNQNQKNFQYLVAFDDGLPQSVTFKGESITKSDSVIMAYCVPRDALLSFWYKMGSTSVPTQPVCSLEEIQQDTEGGKYFYDKNVGVVFFKMLNDVEYATGEKASCPSGKCVRAGVNIQSGTLTDSDCYDRFILETSYVHAAEGSPSAANDVLLATTPQAPERTLKLMSFQGLRPLGPTPGFSPGPTGGLKAAPICTLQFESDEMSMSNIAHLKNNRYDKISLMEL</sequence>
<evidence type="ECO:0000259" key="1">
    <source>
        <dbReference type="Pfam" id="PF24605"/>
    </source>
</evidence>
<dbReference type="EMBL" id="JH817990">
    <property type="protein sequence ID" value="EKC23429.1"/>
    <property type="molecule type" value="Genomic_DNA"/>
</dbReference>
<dbReference type="InterPro" id="IPR055400">
    <property type="entry name" value="CEMIP_X"/>
</dbReference>
<dbReference type="InParanoid" id="K1PWM8"/>
<protein>
    <recommendedName>
        <fullName evidence="1">CEMIP domain-containing protein</fullName>
    </recommendedName>
</protein>
<dbReference type="HOGENOM" id="CLU_1107994_0_0_1"/>
<gene>
    <name evidence="2" type="ORF">CGI_10012882</name>
</gene>
<dbReference type="Pfam" id="PF24605">
    <property type="entry name" value="CEMIP_X"/>
    <property type="match status" value="1"/>
</dbReference>